<gene>
    <name evidence="6" type="ORF">CMC5_059500</name>
</gene>
<evidence type="ECO:0000313" key="6">
    <source>
        <dbReference type="EMBL" id="AKT41739.1"/>
    </source>
</evidence>
<evidence type="ECO:0000259" key="1">
    <source>
        <dbReference type="Pfam" id="PF07624"/>
    </source>
</evidence>
<feature type="domain" description="DUF1585" evidence="1">
    <location>
        <begin position="485"/>
        <end position="554"/>
    </location>
</feature>
<dbReference type="Pfam" id="PF07626">
    <property type="entry name" value="PSD3"/>
    <property type="match status" value="1"/>
</dbReference>
<dbReference type="InterPro" id="IPR013039">
    <property type="entry name" value="DUF1588"/>
</dbReference>
<reference evidence="6 7" key="1">
    <citation type="submission" date="2015-07" db="EMBL/GenBank/DDBJ databases">
        <title>Genome analysis of myxobacterium Chondromyces crocatus Cm c5 reveals a high potential for natural compound synthesis and the genetic basis for the loss of fruiting body formation.</title>
        <authorList>
            <person name="Zaburannyi N."/>
            <person name="Bunk B."/>
            <person name="Maier J."/>
            <person name="Overmann J."/>
            <person name="Mueller R."/>
        </authorList>
    </citation>
    <scope>NUCLEOTIDE SEQUENCE [LARGE SCALE GENOMIC DNA]</scope>
    <source>
        <strain evidence="6 7">Cm c5</strain>
    </source>
</reference>
<proteinExistence type="predicted"/>
<dbReference type="Pfam" id="PF07631">
    <property type="entry name" value="PSD4"/>
    <property type="match status" value="1"/>
</dbReference>
<dbReference type="STRING" id="52.CMC5_059500"/>
<evidence type="ECO:0000313" key="7">
    <source>
        <dbReference type="Proteomes" id="UP000067626"/>
    </source>
</evidence>
<feature type="domain" description="DUF1588" evidence="3">
    <location>
        <begin position="370"/>
        <end position="466"/>
    </location>
</feature>
<sequence>MGLRDRLDVASPRWFSRLRTSALLVALATPACTGIFGDPDKVPGPKGNEGVESLNARSQFPRLSHAQWENTTRDLLRLDARTGMSASFTRDPLGGVFDNNEIVLQVTPGLWSDYQVAAEELSALVTSSSELLGRIVPADTGGDQEARVREFVTSFGLRAFRRPLTDVEVGRFLALYRSAPEVLTDTDPFVGGMQLVLQAFLQSPFFVYRVNAGGTPRPDGLIPLTGYEIATNLSYFLWNTMPDDTLLEAATSGELSTPEGVHAYAKQMLEDPRAHEVVGSFHGQLYKFEHYLDLAKDPELFPNFTPEMGEDMAREAEMFVEHVVFSQNGSLADLFTSRTAFVNDRLAEVYGLEGDHSEEFKQVTLDPAQRSGLLTRIGFLASNATARQPDTIHRGVFVNLRLLCSKLPSPPNNVEALPASTEGTNRDRVDAHTGKGTCGAACHATMINPIGFAFENYDALGQWRTMDNSLPIDAADEFHFASGAQRFENGVELSQVIAESDEAHSCYAKHWLQFGLGRDTTDADAPLLVKIAESSRGGAPVKELILDLVASDAFLTRSPVEAP</sequence>
<dbReference type="KEGG" id="ccro:CMC5_059500"/>
<dbReference type="Pfam" id="PF07624">
    <property type="entry name" value="PSD2"/>
    <property type="match status" value="1"/>
</dbReference>
<dbReference type="InterPro" id="IPR011478">
    <property type="entry name" value="DUF1585"/>
</dbReference>
<dbReference type="InterPro" id="IPR013042">
    <property type="entry name" value="DUF1592"/>
</dbReference>
<feature type="domain" description="DUF1592" evidence="4">
    <location>
        <begin position="224"/>
        <end position="352"/>
    </location>
</feature>
<protein>
    <recommendedName>
        <fullName evidence="8">DUF1592 domain-containing protein</fullName>
    </recommendedName>
</protein>
<evidence type="ECO:0008006" key="8">
    <source>
        <dbReference type="Google" id="ProtNLM"/>
    </source>
</evidence>
<evidence type="ECO:0000259" key="4">
    <source>
        <dbReference type="Pfam" id="PF07631"/>
    </source>
</evidence>
<name>A0A0K1ELH8_CHOCO</name>
<dbReference type="RefSeq" id="WP_050433477.1">
    <property type="nucleotide sequence ID" value="NZ_CP012159.1"/>
</dbReference>
<accession>A0A0K1ELH8</accession>
<dbReference type="AlphaFoldDB" id="A0A0K1ELH8"/>
<feature type="domain" description="DUF1587" evidence="2">
    <location>
        <begin position="62"/>
        <end position="125"/>
    </location>
</feature>
<keyword evidence="7" id="KW-1185">Reference proteome</keyword>
<dbReference type="EMBL" id="CP012159">
    <property type="protein sequence ID" value="AKT41739.1"/>
    <property type="molecule type" value="Genomic_DNA"/>
</dbReference>
<dbReference type="InterPro" id="IPR013043">
    <property type="entry name" value="DUF1595"/>
</dbReference>
<dbReference type="Proteomes" id="UP000067626">
    <property type="component" value="Chromosome"/>
</dbReference>
<dbReference type="InterPro" id="IPR013036">
    <property type="entry name" value="DUF1587"/>
</dbReference>
<evidence type="ECO:0000259" key="2">
    <source>
        <dbReference type="Pfam" id="PF07626"/>
    </source>
</evidence>
<dbReference type="Pfam" id="PF07637">
    <property type="entry name" value="PSD5"/>
    <property type="match status" value="1"/>
</dbReference>
<organism evidence="6 7">
    <name type="scientific">Chondromyces crocatus</name>
    <dbReference type="NCBI Taxonomy" id="52"/>
    <lineage>
        <taxon>Bacteria</taxon>
        <taxon>Pseudomonadati</taxon>
        <taxon>Myxococcota</taxon>
        <taxon>Polyangia</taxon>
        <taxon>Polyangiales</taxon>
        <taxon>Polyangiaceae</taxon>
        <taxon>Chondromyces</taxon>
    </lineage>
</organism>
<dbReference type="OrthoDB" id="127185at2"/>
<dbReference type="Pfam" id="PF07627">
    <property type="entry name" value="PSCyt3"/>
    <property type="match status" value="1"/>
</dbReference>
<feature type="domain" description="DUF1595" evidence="5">
    <location>
        <begin position="148"/>
        <end position="210"/>
    </location>
</feature>
<evidence type="ECO:0000259" key="3">
    <source>
        <dbReference type="Pfam" id="PF07627"/>
    </source>
</evidence>
<evidence type="ECO:0000259" key="5">
    <source>
        <dbReference type="Pfam" id="PF07637"/>
    </source>
</evidence>